<dbReference type="Proteomes" id="UP000231553">
    <property type="component" value="Unassembled WGS sequence"/>
</dbReference>
<dbReference type="OrthoDB" id="4315389at2"/>
<organism evidence="3 4">
    <name type="scientific">Pseudooceanicola lipolyticus</name>
    <dbReference type="NCBI Taxonomy" id="2029104"/>
    <lineage>
        <taxon>Bacteria</taxon>
        <taxon>Pseudomonadati</taxon>
        <taxon>Pseudomonadota</taxon>
        <taxon>Alphaproteobacteria</taxon>
        <taxon>Rhodobacterales</taxon>
        <taxon>Paracoccaceae</taxon>
        <taxon>Pseudooceanicola</taxon>
    </lineage>
</organism>
<dbReference type="AlphaFoldDB" id="A0A2M8J2H1"/>
<sequence>MANGAVLDVLIQPRRNAKAAKRFFARLVAALGDPNVVITDKLRNFTKPIQAIALGAGHRTQGSHQSEGHIDPRGNGNRSQVGSRRRARHNGCLLPTIRRRVDPGE</sequence>
<evidence type="ECO:0000313" key="4">
    <source>
        <dbReference type="Proteomes" id="UP000231553"/>
    </source>
</evidence>
<comment type="caution">
    <text evidence="3">The sequence shown here is derived from an EMBL/GenBank/DDBJ whole genome shotgun (WGS) entry which is preliminary data.</text>
</comment>
<proteinExistence type="predicted"/>
<evidence type="ECO:0000313" key="3">
    <source>
        <dbReference type="EMBL" id="PJE36982.1"/>
    </source>
</evidence>
<name>A0A2M8J2H1_9RHOB</name>
<reference evidence="3 4" key="1">
    <citation type="journal article" date="2018" name="Int. J. Syst. Evol. Microbiol.">
        <title>Pseudooceanicola lipolyticus sp. nov., a marine alphaproteobacterium, reclassification of Oceanicola flagellatus as Pseudooceanicola flagellatus comb. nov. and emended description of the genus Pseudooceanicola.</title>
        <authorList>
            <person name="Huang M.-M."/>
            <person name="Guo L.-L."/>
            <person name="Wu Y.-H."/>
            <person name="Lai Q.-L."/>
            <person name="Shao Z.-Z."/>
            <person name="Wang C.-S."/>
            <person name="Wu M."/>
            <person name="Xu X.-W."/>
        </authorList>
    </citation>
    <scope>NUCLEOTIDE SEQUENCE [LARGE SCALE GENOMIC DNA]</scope>
    <source>
        <strain evidence="3 4">157</strain>
    </source>
</reference>
<gene>
    <name evidence="3" type="ORF">CVM52_09345</name>
</gene>
<dbReference type="InterPro" id="IPR032874">
    <property type="entry name" value="DDE_dom"/>
</dbReference>
<dbReference type="EMBL" id="PGTB01000025">
    <property type="protein sequence ID" value="PJE36982.1"/>
    <property type="molecule type" value="Genomic_DNA"/>
</dbReference>
<evidence type="ECO:0000256" key="1">
    <source>
        <dbReference type="SAM" id="MobiDB-lite"/>
    </source>
</evidence>
<evidence type="ECO:0000259" key="2">
    <source>
        <dbReference type="Pfam" id="PF13610"/>
    </source>
</evidence>
<feature type="region of interest" description="Disordered" evidence="1">
    <location>
        <begin position="56"/>
        <end position="105"/>
    </location>
</feature>
<dbReference type="Pfam" id="PF13610">
    <property type="entry name" value="DDE_Tnp_IS240"/>
    <property type="match status" value="1"/>
</dbReference>
<accession>A0A2M8J2H1</accession>
<feature type="domain" description="DDE" evidence="2">
    <location>
        <begin position="3"/>
        <end position="54"/>
    </location>
</feature>
<keyword evidence="4" id="KW-1185">Reference proteome</keyword>
<protein>
    <recommendedName>
        <fullName evidence="2">DDE domain-containing protein</fullName>
    </recommendedName>
</protein>